<feature type="transmembrane region" description="Helical" evidence="1">
    <location>
        <begin position="20"/>
        <end position="38"/>
    </location>
</feature>
<reference evidence="2 3" key="1">
    <citation type="submission" date="2016-10" db="EMBL/GenBank/DDBJ databases">
        <authorList>
            <person name="de Groot N.N."/>
        </authorList>
    </citation>
    <scope>NUCLEOTIDE SEQUENCE [LARGE SCALE GENOMIC DNA]</scope>
    <source>
        <strain evidence="2 3">LMG 2247</strain>
    </source>
</reference>
<dbReference type="Pfam" id="PF04964">
    <property type="entry name" value="Flp_Fap"/>
    <property type="match status" value="1"/>
</dbReference>
<protein>
    <submittedName>
        <fullName evidence="2">Pilus assembly protein Flp/PilA</fullName>
    </submittedName>
</protein>
<proteinExistence type="predicted"/>
<dbReference type="OrthoDB" id="5325135at2"/>
<name>A0A1G8EKX5_9BURK</name>
<dbReference type="Proteomes" id="UP000199706">
    <property type="component" value="Unassembled WGS sequence"/>
</dbReference>
<keyword evidence="1" id="KW-1133">Transmembrane helix</keyword>
<sequence>MKKFTTRFLRDNQGVTAIEYAMIAGLIAVLLATSLTNVKTALETVFSNIVTAL</sequence>
<gene>
    <name evidence="2" type="ORF">SAMN05216466_112126</name>
</gene>
<dbReference type="InterPro" id="IPR007047">
    <property type="entry name" value="Flp_Fap"/>
</dbReference>
<keyword evidence="1" id="KW-0472">Membrane</keyword>
<evidence type="ECO:0000256" key="1">
    <source>
        <dbReference type="SAM" id="Phobius"/>
    </source>
</evidence>
<keyword evidence="1" id="KW-0812">Transmembrane</keyword>
<dbReference type="AlphaFoldDB" id="A0A1G8EKX5"/>
<dbReference type="EMBL" id="FNCJ01000012">
    <property type="protein sequence ID" value="SDH70501.1"/>
    <property type="molecule type" value="Genomic_DNA"/>
</dbReference>
<evidence type="ECO:0000313" key="2">
    <source>
        <dbReference type="EMBL" id="SDH70501.1"/>
    </source>
</evidence>
<evidence type="ECO:0000313" key="3">
    <source>
        <dbReference type="Proteomes" id="UP000199706"/>
    </source>
</evidence>
<dbReference type="RefSeq" id="WP_090687500.1">
    <property type="nucleotide sequence ID" value="NZ_CADERL010000007.1"/>
</dbReference>
<accession>A0A1G8EKX5</accession>
<organism evidence="2 3">
    <name type="scientific">Paraburkholderia phenazinium</name>
    <dbReference type="NCBI Taxonomy" id="60549"/>
    <lineage>
        <taxon>Bacteria</taxon>
        <taxon>Pseudomonadati</taxon>
        <taxon>Pseudomonadota</taxon>
        <taxon>Betaproteobacteria</taxon>
        <taxon>Burkholderiales</taxon>
        <taxon>Burkholderiaceae</taxon>
        <taxon>Paraburkholderia</taxon>
    </lineage>
</organism>